<sequence length="77" mass="8681">MFELISSGGWLMVPIILCSVIAVAIIIERLWTLKKDSVAPVDLVKDIEHLLEQHQLTDDRLEELEHSSYLGRILVAG</sequence>
<gene>
    <name evidence="2" type="ORF">METZ01_LOCUS311419</name>
</gene>
<feature type="transmembrane region" description="Helical" evidence="1">
    <location>
        <begin position="6"/>
        <end position="27"/>
    </location>
</feature>
<accession>A0A382NE10</accession>
<dbReference type="AlphaFoldDB" id="A0A382NE10"/>
<reference evidence="2" key="1">
    <citation type="submission" date="2018-05" db="EMBL/GenBank/DDBJ databases">
        <authorList>
            <person name="Lanie J.A."/>
            <person name="Ng W.-L."/>
            <person name="Kazmierczak K.M."/>
            <person name="Andrzejewski T.M."/>
            <person name="Davidsen T.M."/>
            <person name="Wayne K.J."/>
            <person name="Tettelin H."/>
            <person name="Glass J.I."/>
            <person name="Rusch D."/>
            <person name="Podicherti R."/>
            <person name="Tsui H.-C.T."/>
            <person name="Winkler M.E."/>
        </authorList>
    </citation>
    <scope>NUCLEOTIDE SEQUENCE</scope>
</reference>
<feature type="non-terminal residue" evidence="2">
    <location>
        <position position="77"/>
    </location>
</feature>
<evidence type="ECO:0000256" key="1">
    <source>
        <dbReference type="SAM" id="Phobius"/>
    </source>
</evidence>
<organism evidence="2">
    <name type="scientific">marine metagenome</name>
    <dbReference type="NCBI Taxonomy" id="408172"/>
    <lineage>
        <taxon>unclassified sequences</taxon>
        <taxon>metagenomes</taxon>
        <taxon>ecological metagenomes</taxon>
    </lineage>
</organism>
<name>A0A382NE10_9ZZZZ</name>
<keyword evidence="1" id="KW-1133">Transmembrane helix</keyword>
<proteinExistence type="predicted"/>
<evidence type="ECO:0000313" key="2">
    <source>
        <dbReference type="EMBL" id="SVC58565.1"/>
    </source>
</evidence>
<keyword evidence="1" id="KW-0812">Transmembrane</keyword>
<dbReference type="EMBL" id="UINC01099355">
    <property type="protein sequence ID" value="SVC58565.1"/>
    <property type="molecule type" value="Genomic_DNA"/>
</dbReference>
<keyword evidence="1" id="KW-0472">Membrane</keyword>
<protein>
    <recommendedName>
        <fullName evidence="3">MotA/TolQ/ExbB proton channel domain-containing protein</fullName>
    </recommendedName>
</protein>
<evidence type="ECO:0008006" key="3">
    <source>
        <dbReference type="Google" id="ProtNLM"/>
    </source>
</evidence>